<dbReference type="EC" id="2.7.7.6" evidence="2 11"/>
<dbReference type="EMBL" id="MEXN01000007">
    <property type="protein sequence ID" value="OGD03268.1"/>
    <property type="molecule type" value="Genomic_DNA"/>
</dbReference>
<evidence type="ECO:0000256" key="3">
    <source>
        <dbReference type="ARBA" id="ARBA00015972"/>
    </source>
</evidence>
<dbReference type="NCBIfam" id="NF003519">
    <property type="entry name" value="PRK05182.2-5"/>
    <property type="match status" value="1"/>
</dbReference>
<evidence type="ECO:0000256" key="12">
    <source>
        <dbReference type="SAM" id="MobiDB-lite"/>
    </source>
</evidence>
<dbReference type="InterPro" id="IPR011262">
    <property type="entry name" value="DNA-dir_RNA_pol_insert"/>
</dbReference>
<evidence type="ECO:0000256" key="5">
    <source>
        <dbReference type="ARBA" id="ARBA00022679"/>
    </source>
</evidence>
<evidence type="ECO:0000256" key="10">
    <source>
        <dbReference type="ARBA" id="ARBA00048552"/>
    </source>
</evidence>
<dbReference type="GO" id="GO:0005737">
    <property type="term" value="C:cytoplasm"/>
    <property type="evidence" value="ECO:0007669"/>
    <property type="project" value="UniProtKB-ARBA"/>
</dbReference>
<evidence type="ECO:0000256" key="4">
    <source>
        <dbReference type="ARBA" id="ARBA00022478"/>
    </source>
</evidence>
<protein>
    <recommendedName>
        <fullName evidence="3 11">DNA-directed RNA polymerase subunit alpha</fullName>
        <shortName evidence="11">RNAP subunit alpha</shortName>
        <ecNumber evidence="2 11">2.7.7.6</ecNumber>
    </recommendedName>
    <alternativeName>
        <fullName evidence="9 11">RNA polymerase subunit alpha</fullName>
    </alternativeName>
    <alternativeName>
        <fullName evidence="8 11">Transcriptase subunit alpha</fullName>
    </alternativeName>
</protein>
<comment type="similarity">
    <text evidence="1 11">Belongs to the RNA polymerase alpha chain family.</text>
</comment>
<comment type="domain">
    <text evidence="11">The N-terminal domain is essential for RNAP assembly and basal transcription, whereas the C-terminal domain is involved in interaction with transcriptional regulators and with upstream promoter elements.</text>
</comment>
<dbReference type="NCBIfam" id="TIGR02027">
    <property type="entry name" value="rpoA"/>
    <property type="match status" value="1"/>
</dbReference>
<sequence length="308" mass="32532">MISLTPQFTIQSDDHPTQARFTIEPLPQGYGHTLGNSLRRVLYTSIPGAAITSVNITGTNHQFTTLPGVREDVVQVILNLKQIRLQYSGDSPVQIELSAKGPGQVKAGDFQLPPDVIIANPQAIVAHLSDKSAKLELVATVEAGLGYSPADDRKSTTVGAVPTDATFTPVTRVNFSVEATRVGRFTNFDKLILDITTNGTVSPARALSQASQTLVGYFSAIANPQTPSSVSGPSVGSSPSSSTGSSLSVEELDLPTRIANALQKAGLETVAQLTALPKAQLAKVKNLGSKSVKIIEIALKERGFDFVL</sequence>
<dbReference type="SUPFAM" id="SSF56553">
    <property type="entry name" value="Insert subdomain of RNA polymerase alpha subunit"/>
    <property type="match status" value="1"/>
</dbReference>
<keyword evidence="4 11" id="KW-0240">DNA-directed RNA polymerase</keyword>
<dbReference type="FunFam" id="2.170.120.12:FF:000001">
    <property type="entry name" value="DNA-directed RNA polymerase subunit alpha"/>
    <property type="match status" value="1"/>
</dbReference>
<name>A0A1F4ZAK8_9BACT</name>
<feature type="domain" description="DNA-directed RNA polymerase RpoA/D/Rpb3-type" evidence="13">
    <location>
        <begin position="18"/>
        <end position="224"/>
    </location>
</feature>
<comment type="caution">
    <text evidence="14">The sequence shown here is derived from an EMBL/GenBank/DDBJ whole genome shotgun (WGS) entry which is preliminary data.</text>
</comment>
<dbReference type="AlphaFoldDB" id="A0A1F4ZAK8"/>
<dbReference type="InterPro" id="IPR011263">
    <property type="entry name" value="DNA-dir_RNA_pol_RpoA/D/Rpb3"/>
</dbReference>
<dbReference type="InterPro" id="IPR036603">
    <property type="entry name" value="RBP11-like"/>
</dbReference>
<comment type="subunit">
    <text evidence="11">Homodimer. The RNAP catalytic core consists of 2 alpha, 1 beta, 1 beta' and 1 omega subunit. When a sigma factor is associated with the core the holoenzyme is formed, which can initiate transcription.</text>
</comment>
<feature type="region of interest" description="Disordered" evidence="12">
    <location>
        <begin position="227"/>
        <end position="249"/>
    </location>
</feature>
<dbReference type="InterPro" id="IPR036643">
    <property type="entry name" value="RNApol_insert_sf"/>
</dbReference>
<gene>
    <name evidence="11" type="primary">rpoA</name>
    <name evidence="14" type="ORF">A2989_00350</name>
</gene>
<keyword evidence="7 11" id="KW-0804">Transcription</keyword>
<evidence type="ECO:0000313" key="15">
    <source>
        <dbReference type="Proteomes" id="UP000177080"/>
    </source>
</evidence>
<dbReference type="HAMAP" id="MF_00059">
    <property type="entry name" value="RNApol_bact_RpoA"/>
    <property type="match status" value="1"/>
</dbReference>
<dbReference type="GO" id="GO:0006351">
    <property type="term" value="P:DNA-templated transcription"/>
    <property type="evidence" value="ECO:0007669"/>
    <property type="project" value="UniProtKB-UniRule"/>
</dbReference>
<dbReference type="Gene3D" id="2.170.120.12">
    <property type="entry name" value="DNA-directed RNA polymerase, insert domain"/>
    <property type="match status" value="1"/>
</dbReference>
<evidence type="ECO:0000256" key="11">
    <source>
        <dbReference type="HAMAP-Rule" id="MF_00059"/>
    </source>
</evidence>
<dbReference type="GO" id="GO:0003677">
    <property type="term" value="F:DNA binding"/>
    <property type="evidence" value="ECO:0007669"/>
    <property type="project" value="UniProtKB-UniRule"/>
</dbReference>
<evidence type="ECO:0000313" key="14">
    <source>
        <dbReference type="EMBL" id="OGD03268.1"/>
    </source>
</evidence>
<evidence type="ECO:0000256" key="7">
    <source>
        <dbReference type="ARBA" id="ARBA00023163"/>
    </source>
</evidence>
<reference evidence="14 15" key="1">
    <citation type="journal article" date="2016" name="Nat. Commun.">
        <title>Thousands of microbial genomes shed light on interconnected biogeochemical processes in an aquifer system.</title>
        <authorList>
            <person name="Anantharaman K."/>
            <person name="Brown C.T."/>
            <person name="Hug L.A."/>
            <person name="Sharon I."/>
            <person name="Castelle C.J."/>
            <person name="Probst A.J."/>
            <person name="Thomas B.C."/>
            <person name="Singh A."/>
            <person name="Wilkins M.J."/>
            <person name="Karaoz U."/>
            <person name="Brodie E.L."/>
            <person name="Williams K.H."/>
            <person name="Hubbard S.S."/>
            <person name="Banfield J.F."/>
        </authorList>
    </citation>
    <scope>NUCLEOTIDE SEQUENCE [LARGE SCALE GENOMIC DNA]</scope>
</reference>
<evidence type="ECO:0000256" key="6">
    <source>
        <dbReference type="ARBA" id="ARBA00022695"/>
    </source>
</evidence>
<evidence type="ECO:0000256" key="8">
    <source>
        <dbReference type="ARBA" id="ARBA00032524"/>
    </source>
</evidence>
<dbReference type="SUPFAM" id="SSF55257">
    <property type="entry name" value="RBP11-like subunits of RNA polymerase"/>
    <property type="match status" value="1"/>
</dbReference>
<dbReference type="GO" id="GO:0000428">
    <property type="term" value="C:DNA-directed RNA polymerase complex"/>
    <property type="evidence" value="ECO:0007669"/>
    <property type="project" value="UniProtKB-KW"/>
</dbReference>
<dbReference type="Gene3D" id="1.10.150.20">
    <property type="entry name" value="5' to 3' exonuclease, C-terminal subdomain"/>
    <property type="match status" value="1"/>
</dbReference>
<dbReference type="SMART" id="SM00662">
    <property type="entry name" value="RPOLD"/>
    <property type="match status" value="1"/>
</dbReference>
<feature type="region of interest" description="Alpha C-terminal domain (alpha-CTD)" evidence="11">
    <location>
        <begin position="238"/>
        <end position="308"/>
    </location>
</feature>
<dbReference type="STRING" id="1797259.A2989_00350"/>
<evidence type="ECO:0000256" key="1">
    <source>
        <dbReference type="ARBA" id="ARBA00007123"/>
    </source>
</evidence>
<evidence type="ECO:0000256" key="2">
    <source>
        <dbReference type="ARBA" id="ARBA00012418"/>
    </source>
</evidence>
<dbReference type="InterPro" id="IPR011773">
    <property type="entry name" value="DNA-dir_RpoA"/>
</dbReference>
<evidence type="ECO:0000259" key="13">
    <source>
        <dbReference type="SMART" id="SM00662"/>
    </source>
</evidence>
<comment type="catalytic activity">
    <reaction evidence="10 11">
        <text>RNA(n) + a ribonucleoside 5'-triphosphate = RNA(n+1) + diphosphate</text>
        <dbReference type="Rhea" id="RHEA:21248"/>
        <dbReference type="Rhea" id="RHEA-COMP:14527"/>
        <dbReference type="Rhea" id="RHEA-COMP:17342"/>
        <dbReference type="ChEBI" id="CHEBI:33019"/>
        <dbReference type="ChEBI" id="CHEBI:61557"/>
        <dbReference type="ChEBI" id="CHEBI:140395"/>
        <dbReference type="EC" id="2.7.7.6"/>
    </reaction>
</comment>
<dbReference type="CDD" id="cd06928">
    <property type="entry name" value="RNAP_alpha_NTD"/>
    <property type="match status" value="1"/>
</dbReference>
<evidence type="ECO:0000256" key="9">
    <source>
        <dbReference type="ARBA" id="ARBA00033070"/>
    </source>
</evidence>
<keyword evidence="6 11" id="KW-0548">Nucleotidyltransferase</keyword>
<keyword evidence="5 11" id="KW-0808">Transferase</keyword>
<accession>A0A1F4ZAK8</accession>
<dbReference type="SUPFAM" id="SSF47789">
    <property type="entry name" value="C-terminal domain of RNA polymerase alpha subunit"/>
    <property type="match status" value="1"/>
</dbReference>
<dbReference type="GO" id="GO:0046983">
    <property type="term" value="F:protein dimerization activity"/>
    <property type="evidence" value="ECO:0007669"/>
    <property type="project" value="InterPro"/>
</dbReference>
<proteinExistence type="inferred from homology"/>
<dbReference type="Proteomes" id="UP000177080">
    <property type="component" value="Unassembled WGS sequence"/>
</dbReference>
<dbReference type="Pfam" id="PF03118">
    <property type="entry name" value="RNA_pol_A_CTD"/>
    <property type="match status" value="1"/>
</dbReference>
<comment type="function">
    <text evidence="11">DNA-dependent RNA polymerase catalyzes the transcription of DNA into RNA using the four ribonucleoside triphosphates as substrates.</text>
</comment>
<feature type="region of interest" description="Alpha N-terminal domain (alpha-NTD)" evidence="11">
    <location>
        <begin position="1"/>
        <end position="225"/>
    </location>
</feature>
<dbReference type="Pfam" id="PF01193">
    <property type="entry name" value="RNA_pol_L"/>
    <property type="match status" value="1"/>
</dbReference>
<dbReference type="Gene3D" id="3.30.1360.10">
    <property type="entry name" value="RNA polymerase, RBP11-like subunit"/>
    <property type="match status" value="1"/>
</dbReference>
<dbReference type="Pfam" id="PF01000">
    <property type="entry name" value="RNA_pol_A_bac"/>
    <property type="match status" value="1"/>
</dbReference>
<organism evidence="14 15">
    <name type="scientific">Candidatus Amesbacteria bacterium RIFCSPLOWO2_01_FULL_48_25</name>
    <dbReference type="NCBI Taxonomy" id="1797259"/>
    <lineage>
        <taxon>Bacteria</taxon>
        <taxon>Candidatus Amesiibacteriota</taxon>
    </lineage>
</organism>
<dbReference type="InterPro" id="IPR011260">
    <property type="entry name" value="RNAP_asu_C"/>
</dbReference>
<dbReference type="GO" id="GO:0003899">
    <property type="term" value="F:DNA-directed RNA polymerase activity"/>
    <property type="evidence" value="ECO:0007669"/>
    <property type="project" value="UniProtKB-UniRule"/>
</dbReference>